<reference evidence="2 3" key="1">
    <citation type="submission" date="2019-08" db="EMBL/GenBank/DDBJ databases">
        <title>Complete genome sequence of Spiroplasma chinense CCH (DSM 19755).</title>
        <authorList>
            <person name="Shen H.-Y."/>
            <person name="Lin Y.-C."/>
            <person name="Chou L."/>
            <person name="Kuo C.-H."/>
        </authorList>
    </citation>
    <scope>NUCLEOTIDE SEQUENCE [LARGE SCALE GENOMIC DNA]</scope>
    <source>
        <strain evidence="2 3">CCH</strain>
    </source>
</reference>
<keyword evidence="3" id="KW-1185">Reference proteome</keyword>
<organism evidence="2 3">
    <name type="scientific">Spiroplasma chinense</name>
    <dbReference type="NCBI Taxonomy" id="216932"/>
    <lineage>
        <taxon>Bacteria</taxon>
        <taxon>Bacillati</taxon>
        <taxon>Mycoplasmatota</taxon>
        <taxon>Mollicutes</taxon>
        <taxon>Entomoplasmatales</taxon>
        <taxon>Spiroplasmataceae</taxon>
        <taxon>Spiroplasma</taxon>
    </lineage>
</organism>
<dbReference type="RefSeq" id="WP_166508276.1">
    <property type="nucleotide sequence ID" value="NZ_CP043026.1"/>
</dbReference>
<protein>
    <submittedName>
        <fullName evidence="2">Uncharacterized protein</fullName>
    </submittedName>
</protein>
<sequence length="255" mass="30386">MIVSILIALISQIFFCSMLLICNITVSKHVNFGMLFKEERKTFKNNFAFNFDVIITFNKYSKFNEIPFFIKENWLKNYFYFILSLLIYLIANIVILVLVLQKQINKDYNYGLLSGFLVSLVIYIVIYYRKTNEMKKIGLYKLKEAENKFNDLCKSRNNKFIKINYIYSDDAFNLKKNEIVNLENNFYKEILRIKGTKNSTKKMINLFIFYLHVFGIQSKIFIINKKIQLKVDGQSISIEEYKLHLINNFLIYAKL</sequence>
<keyword evidence="1" id="KW-0812">Transmembrane</keyword>
<accession>A0A5B9Y411</accession>
<dbReference type="Proteomes" id="UP000323144">
    <property type="component" value="Chromosome"/>
</dbReference>
<keyword evidence="1" id="KW-0472">Membrane</keyword>
<evidence type="ECO:0000256" key="1">
    <source>
        <dbReference type="SAM" id="Phobius"/>
    </source>
</evidence>
<dbReference type="KEGG" id="schi:SCHIN_v1c07010"/>
<evidence type="ECO:0000313" key="3">
    <source>
        <dbReference type="Proteomes" id="UP000323144"/>
    </source>
</evidence>
<name>A0A5B9Y411_9MOLU</name>
<dbReference type="EMBL" id="CP043026">
    <property type="protein sequence ID" value="QEH61898.1"/>
    <property type="molecule type" value="Genomic_DNA"/>
</dbReference>
<gene>
    <name evidence="2" type="ORF">SCHIN_v1c07010</name>
</gene>
<feature type="transmembrane region" description="Helical" evidence="1">
    <location>
        <begin position="78"/>
        <end position="98"/>
    </location>
</feature>
<keyword evidence="1" id="KW-1133">Transmembrane helix</keyword>
<dbReference type="AlphaFoldDB" id="A0A5B9Y411"/>
<proteinExistence type="predicted"/>
<feature type="transmembrane region" description="Helical" evidence="1">
    <location>
        <begin position="110"/>
        <end position="128"/>
    </location>
</feature>
<feature type="transmembrane region" description="Helical" evidence="1">
    <location>
        <begin position="203"/>
        <end position="222"/>
    </location>
</feature>
<feature type="transmembrane region" description="Helical" evidence="1">
    <location>
        <begin position="6"/>
        <end position="26"/>
    </location>
</feature>
<evidence type="ECO:0000313" key="2">
    <source>
        <dbReference type="EMBL" id="QEH61898.1"/>
    </source>
</evidence>